<comment type="subunit">
    <text evidence="24">Homodimer. Interacts with lysosomal protein GLMP (via lumenal domain); the interaction starts while both proteins are still in the endoplasmic reticulum and is required for stabilization of MFSD1 in lysosomes but has no direct effect on its targeting to lysosomes or transporter activity.</text>
</comment>
<evidence type="ECO:0000256" key="5">
    <source>
        <dbReference type="ARBA" id="ARBA00022989"/>
    </source>
</evidence>
<feature type="transmembrane region" description="Helical" evidence="26">
    <location>
        <begin position="252"/>
        <end position="274"/>
    </location>
</feature>
<evidence type="ECO:0000256" key="10">
    <source>
        <dbReference type="ARBA" id="ARBA00044881"/>
    </source>
</evidence>
<evidence type="ECO:0000256" key="21">
    <source>
        <dbReference type="ARBA" id="ARBA00044985"/>
    </source>
</evidence>
<evidence type="ECO:0000259" key="27">
    <source>
        <dbReference type="PROSITE" id="PS50850"/>
    </source>
</evidence>
<sequence>MQFGFSACGKQNLHLTFGKLTFDFVLRIMSRQERQPIVEVSSSSGDDEAKPVVRRRSTRDTEMAAVPESRKMSCCDPSSMPHRFLALLFMCLLGFGSYFCYDNPGALQDVFQKELHLNATEFTFIYSIYSWPNIVLCFVGGFLIDRVFGIRLGTIIYMLIVLVGQLIFATGGLMGKFWLMILGRFVFGIGAESLAVAQNSYAVLWFKGKELNMVFGLQLSVARFGSTVNFWSMQPLYDYVTKFYEGYTGLGVTLFLAAGTCVMSLICTLILGWMDKRAERILKRNNNPGGEIAKLSDIVSFKLDFWMVSVVCVAYYVAIFPFVALGQAFFISNFQMTPDQANNVNSIVYLISAIASPLFGFVIDRVGRNVTWVFVATIATLVAHVLLTFSHLNPYIGMTVMGMSYSMLAASLWPLVALIVPEYQLGTAYGFCQSVQNLGLAVVTIVAGMIVDSSGGSHFWLQLFFMLFLMISLLATCAIWAYDRKHQGNLNMTPAQRATYHTSMYVNIESS</sequence>
<feature type="region of interest" description="Disordered" evidence="25">
    <location>
        <begin position="37"/>
        <end position="64"/>
    </location>
</feature>
<keyword evidence="7" id="KW-0458">Lysosome</keyword>
<comment type="catalytic activity">
    <reaction evidence="19">
        <text>L-alanyl-L-lysine(out) = L-alanyl-L-lysine(in)</text>
        <dbReference type="Rhea" id="RHEA:79415"/>
        <dbReference type="ChEBI" id="CHEBI:192470"/>
    </reaction>
</comment>
<comment type="catalytic activity">
    <reaction evidence="15">
        <text>L-arginyl-L-alpha-amino acid(out) = L-arginyl-L-alpha-amino acid(in)</text>
        <dbReference type="Rhea" id="RHEA:79371"/>
        <dbReference type="ChEBI" id="CHEBI:84315"/>
    </reaction>
</comment>
<evidence type="ECO:0000256" key="22">
    <source>
        <dbReference type="ARBA" id="ARBA00045018"/>
    </source>
</evidence>
<feature type="transmembrane region" description="Helical" evidence="26">
    <location>
        <begin position="185"/>
        <end position="206"/>
    </location>
</feature>
<protein>
    <recommendedName>
        <fullName evidence="21">Lysosomal dipeptide transporter MFSD1</fullName>
    </recommendedName>
    <alternativeName>
        <fullName evidence="22">Major facilitator superfamily domain-containing protein 1</fullName>
    </alternativeName>
</protein>
<evidence type="ECO:0000256" key="19">
    <source>
        <dbReference type="ARBA" id="ARBA00044919"/>
    </source>
</evidence>
<dbReference type="Proteomes" id="UP000494163">
    <property type="component" value="Chromosome 2L"/>
</dbReference>
<feature type="transmembrane region" description="Helical" evidence="26">
    <location>
        <begin position="463"/>
        <end position="482"/>
    </location>
</feature>
<dbReference type="InterPro" id="IPR011701">
    <property type="entry name" value="MFS"/>
</dbReference>
<feature type="transmembrane region" description="Helical" evidence="26">
    <location>
        <begin position="346"/>
        <end position="363"/>
    </location>
</feature>
<evidence type="ECO:0000256" key="12">
    <source>
        <dbReference type="ARBA" id="ARBA00044891"/>
    </source>
</evidence>
<keyword evidence="5 26" id="KW-1133">Transmembrane helix</keyword>
<comment type="catalytic activity">
    <reaction evidence="9">
        <text>L-histidyl-glycine(out) = L-histidyl-glycine(in)</text>
        <dbReference type="Rhea" id="RHEA:79395"/>
        <dbReference type="ChEBI" id="CHEBI:229957"/>
    </reaction>
</comment>
<accession>A0A0M4E3H4</accession>
<evidence type="ECO:0000256" key="26">
    <source>
        <dbReference type="SAM" id="Phobius"/>
    </source>
</evidence>
<dbReference type="PROSITE" id="PS50850">
    <property type="entry name" value="MFS"/>
    <property type="match status" value="1"/>
</dbReference>
<evidence type="ECO:0000256" key="18">
    <source>
        <dbReference type="ARBA" id="ARBA00044912"/>
    </source>
</evidence>
<comment type="catalytic activity">
    <reaction evidence="8">
        <text>L-lysyl-L-alanine(out) = L-lysyl-L-alanine(in)</text>
        <dbReference type="Rhea" id="RHEA:79399"/>
        <dbReference type="ChEBI" id="CHEBI:229954"/>
    </reaction>
</comment>
<feature type="transmembrane region" description="Helical" evidence="26">
    <location>
        <begin position="156"/>
        <end position="179"/>
    </location>
</feature>
<organism evidence="28 29">
    <name type="scientific">Drosophila busckii</name>
    <name type="common">Fruit fly</name>
    <dbReference type="NCBI Taxonomy" id="30019"/>
    <lineage>
        <taxon>Eukaryota</taxon>
        <taxon>Metazoa</taxon>
        <taxon>Ecdysozoa</taxon>
        <taxon>Arthropoda</taxon>
        <taxon>Hexapoda</taxon>
        <taxon>Insecta</taxon>
        <taxon>Pterygota</taxon>
        <taxon>Neoptera</taxon>
        <taxon>Endopterygota</taxon>
        <taxon>Diptera</taxon>
        <taxon>Brachycera</taxon>
        <taxon>Muscomorpha</taxon>
        <taxon>Ephydroidea</taxon>
        <taxon>Drosophilidae</taxon>
        <taxon>Drosophila</taxon>
    </lineage>
</organism>
<dbReference type="PANTHER" id="PTHR23512:SF3">
    <property type="entry name" value="MAJOR FACILITATOR SUPERFAMILY DOMAIN-CONTAINING PROTEIN 1"/>
    <property type="match status" value="1"/>
</dbReference>
<reference evidence="28 29" key="1">
    <citation type="submission" date="2015-08" db="EMBL/GenBank/DDBJ databases">
        <title>Ancestral chromatin configuration constrains chromatin evolution on differentiating sex chromosomes in Drosophila.</title>
        <authorList>
            <person name="Zhou Q."/>
            <person name="Bachtrog D."/>
        </authorList>
    </citation>
    <scope>NUCLEOTIDE SEQUENCE [LARGE SCALE GENOMIC DNA]</scope>
    <source>
        <tissue evidence="28">Whole larvae</tissue>
    </source>
</reference>
<evidence type="ECO:0000313" key="29">
    <source>
        <dbReference type="Proteomes" id="UP000494163"/>
    </source>
</evidence>
<evidence type="ECO:0000256" key="14">
    <source>
        <dbReference type="ARBA" id="ARBA00044898"/>
    </source>
</evidence>
<comment type="similarity">
    <text evidence="2">Belongs to the major facilitator superfamily.</text>
</comment>
<keyword evidence="4 26" id="KW-0812">Transmembrane</keyword>
<comment type="catalytic activity">
    <reaction evidence="16">
        <text>L-lysyl-L-lysine(out) = L-lysyl-L-lysine(in)</text>
        <dbReference type="Rhea" id="RHEA:79403"/>
        <dbReference type="ChEBI" id="CHEBI:229956"/>
    </reaction>
</comment>
<dbReference type="OrthoDB" id="424834at2759"/>
<feature type="transmembrane region" description="Helical" evidence="26">
    <location>
        <begin position="395"/>
        <end position="416"/>
    </location>
</feature>
<evidence type="ECO:0000256" key="20">
    <source>
        <dbReference type="ARBA" id="ARBA00044924"/>
    </source>
</evidence>
<name>A0A0M4E3H4_DROBS</name>
<dbReference type="EMBL" id="CP012523">
    <property type="protein sequence ID" value="ALC38171.1"/>
    <property type="molecule type" value="Genomic_DNA"/>
</dbReference>
<dbReference type="InterPro" id="IPR052187">
    <property type="entry name" value="MFSD1"/>
</dbReference>
<evidence type="ECO:0000256" key="4">
    <source>
        <dbReference type="ARBA" id="ARBA00022692"/>
    </source>
</evidence>
<feature type="transmembrane region" description="Helical" evidence="26">
    <location>
        <begin position="370"/>
        <end position="389"/>
    </location>
</feature>
<gene>
    <name evidence="28" type="ORF">Dbus_chr2Lg256</name>
</gene>
<evidence type="ECO:0000256" key="7">
    <source>
        <dbReference type="ARBA" id="ARBA00023228"/>
    </source>
</evidence>
<dbReference type="CDD" id="cd17340">
    <property type="entry name" value="MFS_MFSD1"/>
    <property type="match status" value="1"/>
</dbReference>
<keyword evidence="29" id="KW-1185">Reference proteome</keyword>
<dbReference type="OMA" id="FSWVYWT"/>
<evidence type="ECO:0000256" key="24">
    <source>
        <dbReference type="ARBA" id="ARBA00046376"/>
    </source>
</evidence>
<keyword evidence="3" id="KW-0813">Transport</keyword>
<feature type="transmembrane region" description="Helical" evidence="26">
    <location>
        <begin position="84"/>
        <end position="104"/>
    </location>
</feature>
<feature type="transmembrane region" description="Helical" evidence="26">
    <location>
        <begin position="124"/>
        <end position="144"/>
    </location>
</feature>
<evidence type="ECO:0000256" key="16">
    <source>
        <dbReference type="ARBA" id="ARBA00044900"/>
    </source>
</evidence>
<dbReference type="SUPFAM" id="SSF103473">
    <property type="entry name" value="MFS general substrate transporter"/>
    <property type="match status" value="1"/>
</dbReference>
<evidence type="ECO:0000256" key="9">
    <source>
        <dbReference type="ARBA" id="ARBA00044878"/>
    </source>
</evidence>
<evidence type="ECO:0000256" key="11">
    <source>
        <dbReference type="ARBA" id="ARBA00044884"/>
    </source>
</evidence>
<evidence type="ECO:0000313" key="28">
    <source>
        <dbReference type="EMBL" id="ALC38171.1"/>
    </source>
</evidence>
<dbReference type="Gene3D" id="1.20.1250.20">
    <property type="entry name" value="MFS general substrate transporter like domains"/>
    <property type="match status" value="2"/>
</dbReference>
<evidence type="ECO:0000256" key="1">
    <source>
        <dbReference type="ARBA" id="ARBA00004155"/>
    </source>
</evidence>
<comment type="function">
    <text evidence="23">Lysosomal dipeptide uniporter that selectively exports lysine, arginine or histidine-containing dipeptides with a net positive charge from the lysosome lumen into the cytosol. Could play a role in a specific type of protein O-glycosylation indirectly regulating macrophages migration and tissue invasion. Also essential for liver homeostasis.</text>
</comment>
<comment type="catalytic activity">
    <reaction evidence="18">
        <text>L-histidyl-L-alpha-amino acid(out) = L-histidyl-L-alpha-amino acid(in)</text>
        <dbReference type="Rhea" id="RHEA:79379"/>
        <dbReference type="ChEBI" id="CHEBI:229964"/>
    </reaction>
</comment>
<proteinExistence type="inferred from homology"/>
<feature type="transmembrane region" description="Helical" evidence="26">
    <location>
        <begin position="213"/>
        <end position="232"/>
    </location>
</feature>
<comment type="subcellular location">
    <subcellularLocation>
        <location evidence="1">Lysosome membrane</location>
        <topology evidence="1">Multi-pass membrane protein</topology>
    </subcellularLocation>
</comment>
<evidence type="ECO:0000256" key="17">
    <source>
        <dbReference type="ARBA" id="ARBA00044903"/>
    </source>
</evidence>
<comment type="catalytic activity">
    <reaction evidence="11">
        <text>L-alpha-aminoacyl-L-histidine(out) = L-alpha-aminoacyl-L-histidine(in)</text>
        <dbReference type="Rhea" id="RHEA:79375"/>
        <dbReference type="ChEBI" id="CHEBI:229967"/>
    </reaction>
</comment>
<evidence type="ECO:0000256" key="15">
    <source>
        <dbReference type="ARBA" id="ARBA00044899"/>
    </source>
</evidence>
<dbReference type="PANTHER" id="PTHR23512">
    <property type="entry name" value="MAJOR FACILITATOR SUPERFAMILY DOMAIN-CONTAINING PROTEIN 1"/>
    <property type="match status" value="1"/>
</dbReference>
<dbReference type="AlphaFoldDB" id="A0A0M4E3H4"/>
<dbReference type="GO" id="GO:0022857">
    <property type="term" value="F:transmembrane transporter activity"/>
    <property type="evidence" value="ECO:0007669"/>
    <property type="project" value="InterPro"/>
</dbReference>
<comment type="catalytic activity">
    <reaction evidence="12">
        <text>L-lysyl-L-alpha-amino acid(out) = L-lysyl-L-alpha-amino acid(in)</text>
        <dbReference type="Rhea" id="RHEA:79387"/>
        <dbReference type="ChEBI" id="CHEBI:229965"/>
    </reaction>
</comment>
<dbReference type="GO" id="GO:0005765">
    <property type="term" value="C:lysosomal membrane"/>
    <property type="evidence" value="ECO:0007669"/>
    <property type="project" value="UniProtKB-SubCell"/>
</dbReference>
<comment type="catalytic activity">
    <reaction evidence="10">
        <text>L-alpha-aminoacyl-L-arginine(out) = L-alpha-aminoacyl-L-arginine(in)</text>
        <dbReference type="Rhea" id="RHEA:79367"/>
        <dbReference type="ChEBI" id="CHEBI:229968"/>
    </reaction>
</comment>
<evidence type="ECO:0000256" key="3">
    <source>
        <dbReference type="ARBA" id="ARBA00022448"/>
    </source>
</evidence>
<evidence type="ECO:0000256" key="8">
    <source>
        <dbReference type="ARBA" id="ARBA00044876"/>
    </source>
</evidence>
<evidence type="ECO:0000256" key="6">
    <source>
        <dbReference type="ARBA" id="ARBA00023136"/>
    </source>
</evidence>
<comment type="catalytic activity">
    <reaction evidence="14">
        <text>L-aspartyl-L-lysine(out) = L-aspartyl-L-lysine(in)</text>
        <dbReference type="Rhea" id="RHEA:79411"/>
        <dbReference type="ChEBI" id="CHEBI:229953"/>
    </reaction>
</comment>
<keyword evidence="6 26" id="KW-0472">Membrane</keyword>
<dbReference type="InterPro" id="IPR036259">
    <property type="entry name" value="MFS_trans_sf"/>
</dbReference>
<evidence type="ECO:0000256" key="23">
    <source>
        <dbReference type="ARBA" id="ARBA00045709"/>
    </source>
</evidence>
<comment type="catalytic activity">
    <reaction evidence="20">
        <text>L-lysyl-glycine(out) = L-lysyl-glycine(in)</text>
        <dbReference type="Rhea" id="RHEA:79407"/>
        <dbReference type="ChEBI" id="CHEBI:191202"/>
    </reaction>
</comment>
<comment type="catalytic activity">
    <reaction evidence="13">
        <text>L-alpha-aminoacyl-L-lysine(out) = L-alpha-aminoacyl-L-lysine(in)</text>
        <dbReference type="Rhea" id="RHEA:79383"/>
        <dbReference type="ChEBI" id="CHEBI:229966"/>
    </reaction>
</comment>
<dbReference type="Pfam" id="PF07690">
    <property type="entry name" value="MFS_1"/>
    <property type="match status" value="1"/>
</dbReference>
<evidence type="ECO:0000256" key="2">
    <source>
        <dbReference type="ARBA" id="ARBA00008335"/>
    </source>
</evidence>
<evidence type="ECO:0000256" key="13">
    <source>
        <dbReference type="ARBA" id="ARBA00044893"/>
    </source>
</evidence>
<comment type="catalytic activity">
    <reaction evidence="17">
        <text>L-arginyl-glycine(out) = L-arginyl-glycine(in)</text>
        <dbReference type="Rhea" id="RHEA:79391"/>
        <dbReference type="ChEBI" id="CHEBI:229955"/>
    </reaction>
</comment>
<dbReference type="STRING" id="30019.A0A0M4E3H4"/>
<feature type="transmembrane region" description="Helical" evidence="26">
    <location>
        <begin position="305"/>
        <end position="326"/>
    </location>
</feature>
<feature type="transmembrane region" description="Helical" evidence="26">
    <location>
        <begin position="428"/>
        <end position="451"/>
    </location>
</feature>
<evidence type="ECO:0000256" key="25">
    <source>
        <dbReference type="SAM" id="MobiDB-lite"/>
    </source>
</evidence>
<feature type="domain" description="Major facilitator superfamily (MFS) profile" evidence="27">
    <location>
        <begin position="82"/>
        <end position="487"/>
    </location>
</feature>
<dbReference type="InterPro" id="IPR020846">
    <property type="entry name" value="MFS_dom"/>
</dbReference>